<feature type="domain" description="PB1" evidence="1">
    <location>
        <begin position="191"/>
        <end position="272"/>
    </location>
</feature>
<dbReference type="Pfam" id="PF00564">
    <property type="entry name" value="PB1"/>
    <property type="match status" value="1"/>
</dbReference>
<dbReference type="CDD" id="cd05992">
    <property type="entry name" value="PB1"/>
    <property type="match status" value="1"/>
</dbReference>
<proteinExistence type="predicted"/>
<evidence type="ECO:0000313" key="2">
    <source>
        <dbReference type="EMBL" id="KAI7751611.1"/>
    </source>
</evidence>
<gene>
    <name evidence="2" type="ORF">M8C21_033252</name>
</gene>
<dbReference type="SMART" id="SM00666">
    <property type="entry name" value="PB1"/>
    <property type="match status" value="1"/>
</dbReference>
<dbReference type="Proteomes" id="UP001206925">
    <property type="component" value="Unassembled WGS sequence"/>
</dbReference>
<dbReference type="GO" id="GO:0003700">
    <property type="term" value="F:DNA-binding transcription factor activity"/>
    <property type="evidence" value="ECO:0007669"/>
    <property type="project" value="InterPro"/>
</dbReference>
<organism evidence="2 3">
    <name type="scientific">Ambrosia artemisiifolia</name>
    <name type="common">Common ragweed</name>
    <dbReference type="NCBI Taxonomy" id="4212"/>
    <lineage>
        <taxon>Eukaryota</taxon>
        <taxon>Viridiplantae</taxon>
        <taxon>Streptophyta</taxon>
        <taxon>Embryophyta</taxon>
        <taxon>Tracheophyta</taxon>
        <taxon>Spermatophyta</taxon>
        <taxon>Magnoliopsida</taxon>
        <taxon>eudicotyledons</taxon>
        <taxon>Gunneridae</taxon>
        <taxon>Pentapetalae</taxon>
        <taxon>asterids</taxon>
        <taxon>campanulids</taxon>
        <taxon>Asterales</taxon>
        <taxon>Asteraceae</taxon>
        <taxon>Asteroideae</taxon>
        <taxon>Heliantheae alliance</taxon>
        <taxon>Heliantheae</taxon>
        <taxon>Ambrosia</taxon>
    </lineage>
</organism>
<evidence type="ECO:0000313" key="3">
    <source>
        <dbReference type="Proteomes" id="UP001206925"/>
    </source>
</evidence>
<sequence>MEAINSRERFDTLEIIIIVQQVPIVESIDDIFRKFNFGNESGLLQYWACTPSNSEDIGCNLMLKDQPFRLTLDYEGHLQEYRRKCLENHYPIVGIETSVGNWLAGRAAQTKIADHWTIHHVANQEDRHSANVGGKGQLVLPVVCYQGGQNKLVGVIEFVTPVPKESYVQDFEQIHNLLKEEGLKSTYMGKIIKVKCVNDLIRFALPLSAEFTDLRREVTMRQTELQHKNFRVEYSDIDGNRLPISGDEDLRVCMAESSSKGAKFIKMFVLLNT</sequence>
<dbReference type="PANTHER" id="PTHR32002:SF35">
    <property type="entry name" value="PROTEIN NLP6"/>
    <property type="match status" value="1"/>
</dbReference>
<dbReference type="SUPFAM" id="SSF54277">
    <property type="entry name" value="CAD &amp; PB1 domains"/>
    <property type="match status" value="1"/>
</dbReference>
<comment type="caution">
    <text evidence="2">The sequence shown here is derived from an EMBL/GenBank/DDBJ whole genome shotgun (WGS) entry which is preliminary data.</text>
</comment>
<dbReference type="InterPro" id="IPR045012">
    <property type="entry name" value="NLP"/>
</dbReference>
<dbReference type="AlphaFoldDB" id="A0AAD5D3X7"/>
<protein>
    <recommendedName>
        <fullName evidence="1">PB1 domain-containing protein</fullName>
    </recommendedName>
</protein>
<keyword evidence="3" id="KW-1185">Reference proteome</keyword>
<accession>A0AAD5D3X7</accession>
<dbReference type="InterPro" id="IPR000270">
    <property type="entry name" value="PB1_dom"/>
</dbReference>
<dbReference type="PANTHER" id="PTHR32002">
    <property type="entry name" value="PROTEIN NLP8"/>
    <property type="match status" value="1"/>
</dbReference>
<name>A0AAD5D3X7_AMBAR</name>
<dbReference type="Gene3D" id="3.10.20.90">
    <property type="entry name" value="Phosphatidylinositol 3-kinase Catalytic Subunit, Chain A, domain 1"/>
    <property type="match status" value="1"/>
</dbReference>
<reference evidence="2" key="1">
    <citation type="submission" date="2022-06" db="EMBL/GenBank/DDBJ databases">
        <title>Uncovering the hologenomic basis of an extraordinary plant invasion.</title>
        <authorList>
            <person name="Bieker V.C."/>
            <person name="Martin M.D."/>
            <person name="Gilbert T."/>
            <person name="Hodgins K."/>
            <person name="Battlay P."/>
            <person name="Petersen B."/>
            <person name="Wilson J."/>
        </authorList>
    </citation>
    <scope>NUCLEOTIDE SEQUENCE</scope>
    <source>
        <strain evidence="2">AA19_3_7</strain>
        <tissue evidence="2">Leaf</tissue>
    </source>
</reference>
<evidence type="ECO:0000259" key="1">
    <source>
        <dbReference type="SMART" id="SM00666"/>
    </source>
</evidence>
<dbReference type="EMBL" id="JAMZMK010005870">
    <property type="protein sequence ID" value="KAI7751611.1"/>
    <property type="molecule type" value="Genomic_DNA"/>
</dbReference>